<evidence type="ECO:0000313" key="3">
    <source>
        <dbReference type="EMBL" id="GFX98571.1"/>
    </source>
</evidence>
<keyword evidence="4" id="KW-1185">Reference proteome</keyword>
<dbReference type="AlphaFoldDB" id="A0A8X6RW69"/>
<protein>
    <submittedName>
        <fullName evidence="3">Uncharacterized protein</fullName>
    </submittedName>
</protein>
<evidence type="ECO:0000256" key="2">
    <source>
        <dbReference type="SAM" id="MobiDB-lite"/>
    </source>
</evidence>
<feature type="compositionally biased region" description="Basic and acidic residues" evidence="2">
    <location>
        <begin position="405"/>
        <end position="425"/>
    </location>
</feature>
<evidence type="ECO:0000256" key="1">
    <source>
        <dbReference type="SAM" id="Coils"/>
    </source>
</evidence>
<dbReference type="EMBL" id="BMAU01021203">
    <property type="protein sequence ID" value="GFX98571.1"/>
    <property type="molecule type" value="Genomic_DNA"/>
</dbReference>
<keyword evidence="1" id="KW-0175">Coiled coil</keyword>
<organism evidence="3 4">
    <name type="scientific">Trichonephila clavipes</name>
    <name type="common">Golden silk orbweaver</name>
    <name type="synonym">Nephila clavipes</name>
    <dbReference type="NCBI Taxonomy" id="2585209"/>
    <lineage>
        <taxon>Eukaryota</taxon>
        <taxon>Metazoa</taxon>
        <taxon>Ecdysozoa</taxon>
        <taxon>Arthropoda</taxon>
        <taxon>Chelicerata</taxon>
        <taxon>Arachnida</taxon>
        <taxon>Araneae</taxon>
        <taxon>Araneomorphae</taxon>
        <taxon>Entelegynae</taxon>
        <taxon>Araneoidea</taxon>
        <taxon>Nephilidae</taxon>
        <taxon>Trichonephila</taxon>
    </lineage>
</organism>
<accession>A0A8X6RW69</accession>
<evidence type="ECO:0000313" key="4">
    <source>
        <dbReference type="Proteomes" id="UP000887159"/>
    </source>
</evidence>
<comment type="caution">
    <text evidence="3">The sequence shown here is derived from an EMBL/GenBank/DDBJ whole genome shotgun (WGS) entry which is preliminary data.</text>
</comment>
<name>A0A8X6RW69_TRICX</name>
<feature type="region of interest" description="Disordered" evidence="2">
    <location>
        <begin position="405"/>
        <end position="432"/>
    </location>
</feature>
<gene>
    <name evidence="3" type="primary">NCL1_53909</name>
    <name evidence="3" type="ORF">TNCV_1501491</name>
</gene>
<dbReference type="Proteomes" id="UP000887159">
    <property type="component" value="Unassembled WGS sequence"/>
</dbReference>
<reference evidence="3" key="1">
    <citation type="submission" date="2020-08" db="EMBL/GenBank/DDBJ databases">
        <title>Multicomponent nature underlies the extraordinary mechanical properties of spider dragline silk.</title>
        <authorList>
            <person name="Kono N."/>
            <person name="Nakamura H."/>
            <person name="Mori M."/>
            <person name="Yoshida Y."/>
            <person name="Ohtoshi R."/>
            <person name="Malay A.D."/>
            <person name="Moran D.A.P."/>
            <person name="Tomita M."/>
            <person name="Numata K."/>
            <person name="Arakawa K."/>
        </authorList>
    </citation>
    <scope>NUCLEOTIDE SEQUENCE</scope>
</reference>
<proteinExistence type="predicted"/>
<sequence>MFVGGYFGRKREEREKREIKKFEERRLAREFELERLRAQLRNKLNENEMKARNRINNLANVCYLSENHTAEVNEPVRDKGVANPEGLISVNICEEKYTIGTLMGCEKQLTVDRESFRNHTMAKIAGQLNGGKENMCKADVWKGMGDGLAMRLPLSEPREIHKSSLETDNRSSISSEFYFEMNLPGKRYRSTLYRLNLIKLYRRETELANLVIGNSSEGLMKDSEILYSEFEQGDASRDLSFVKKGKLGRKEQRGIVGHCTGFVEVVFLSFSHDELSEVCRMRYASWHVHYYKESCTRAIGDRPRHFEPWSRDEEQGLSWPHLLLISTPHRQNACVSTVFSGTHLKLASHKSVAFTAQTKKDVLHYKQNCITKCDVTKNKRHLMFHRTQLSCRTLTRNITWDDPGRHARQLGKDIDKSATDPEPDIRKRKRRN</sequence>
<feature type="coiled-coil region" evidence="1">
    <location>
        <begin position="19"/>
        <end position="61"/>
    </location>
</feature>